<dbReference type="EMBL" id="CAJHNJ030000015">
    <property type="protein sequence ID" value="CAG9113649.1"/>
    <property type="molecule type" value="Genomic_DNA"/>
</dbReference>
<protein>
    <submittedName>
        <fullName evidence="1">(diamondback moth) hypothetical protein</fullName>
    </submittedName>
</protein>
<gene>
    <name evidence="2" type="ORF">PLXY2_LOCUS16733</name>
    <name evidence="1" type="ORF">PLXY2_LOCUS5287</name>
</gene>
<name>A0A8S4EEZ5_PLUXY</name>
<accession>A0A8S4EEZ5</accession>
<evidence type="ECO:0000313" key="3">
    <source>
        <dbReference type="Proteomes" id="UP000653454"/>
    </source>
</evidence>
<comment type="caution">
    <text evidence="1">The sequence shown here is derived from an EMBL/GenBank/DDBJ whole genome shotgun (WGS) entry which is preliminary data.</text>
</comment>
<dbReference type="AlphaFoldDB" id="A0A8S4EEZ5"/>
<keyword evidence="3" id="KW-1185">Reference proteome</keyword>
<evidence type="ECO:0000313" key="2">
    <source>
        <dbReference type="EMBL" id="CAG9138459.1"/>
    </source>
</evidence>
<evidence type="ECO:0000313" key="1">
    <source>
        <dbReference type="EMBL" id="CAG9113649.1"/>
    </source>
</evidence>
<organism evidence="1 3">
    <name type="scientific">Plutella xylostella</name>
    <name type="common">Diamondback moth</name>
    <name type="synonym">Plutella maculipennis</name>
    <dbReference type="NCBI Taxonomy" id="51655"/>
    <lineage>
        <taxon>Eukaryota</taxon>
        <taxon>Metazoa</taxon>
        <taxon>Ecdysozoa</taxon>
        <taxon>Arthropoda</taxon>
        <taxon>Hexapoda</taxon>
        <taxon>Insecta</taxon>
        <taxon>Pterygota</taxon>
        <taxon>Neoptera</taxon>
        <taxon>Endopterygota</taxon>
        <taxon>Lepidoptera</taxon>
        <taxon>Glossata</taxon>
        <taxon>Ditrysia</taxon>
        <taxon>Yponomeutoidea</taxon>
        <taxon>Plutellidae</taxon>
        <taxon>Plutella</taxon>
    </lineage>
</organism>
<dbReference type="EMBL" id="CAJHNJ030000691">
    <property type="protein sequence ID" value="CAG9138459.1"/>
    <property type="molecule type" value="Genomic_DNA"/>
</dbReference>
<reference evidence="1" key="1">
    <citation type="submission" date="2020-11" db="EMBL/GenBank/DDBJ databases">
        <authorList>
            <person name="Whiteford S."/>
        </authorList>
    </citation>
    <scope>NUCLEOTIDE SEQUENCE</scope>
</reference>
<dbReference type="Proteomes" id="UP000653454">
    <property type="component" value="Unassembled WGS sequence"/>
</dbReference>
<sequence>MSETVKRSMLSDGHVKQSVLRLALSSRVGQSVPLGYESDGTESAPVYCAHTWAL</sequence>
<proteinExistence type="predicted"/>